<protein>
    <recommendedName>
        <fullName evidence="2">DUF4378 domain-containing protein</fullName>
    </recommendedName>
</protein>
<accession>A0A7N0UU42</accession>
<sequence>MYDCRFNFQDLNGPYHPSSSAIISSSDPSRIQNAAEDPALITDKSEQDSPVSVLDKFFEDASPAQITTQPVKPRNQPLHINFDEPSPGQRVKLHPATTSGYSSPSKNHALLSGAAEYSRKVLAASGLLDWYQLALKWHCSTDQMLDTATYTMVESESESESESPLETQLLFDHINEVLLDMYQPYYPWVPLGRPNNSMQHVVAKRKLVDEVIDIVEGNLLLLIREQQQAPVQHQKLAVSAMEKCGRWMDMSGELEDMVLEMAEEIEEEIVDEFVFEQWID</sequence>
<feature type="region of interest" description="Disordered" evidence="1">
    <location>
        <begin position="68"/>
        <end position="104"/>
    </location>
</feature>
<dbReference type="AlphaFoldDB" id="A0A7N0UU42"/>
<evidence type="ECO:0000256" key="1">
    <source>
        <dbReference type="SAM" id="MobiDB-lite"/>
    </source>
</evidence>
<dbReference type="Proteomes" id="UP000594263">
    <property type="component" value="Unplaced"/>
</dbReference>
<reference evidence="3" key="1">
    <citation type="submission" date="2021-01" db="UniProtKB">
        <authorList>
            <consortium name="EnsemblPlants"/>
        </authorList>
    </citation>
    <scope>IDENTIFICATION</scope>
</reference>
<evidence type="ECO:0000313" key="3">
    <source>
        <dbReference type="EnsemblPlants" id="Kaladp0087s0160.1.v1.1"/>
    </source>
</evidence>
<dbReference type="Pfam" id="PF14309">
    <property type="entry name" value="DUF4378"/>
    <property type="match status" value="1"/>
</dbReference>
<proteinExistence type="predicted"/>
<name>A0A7N0UU42_KALFE</name>
<dbReference type="EnsemblPlants" id="Kaladp0087s0160.1.v1.1">
    <property type="protein sequence ID" value="Kaladp0087s0160.1.v1.1"/>
    <property type="gene ID" value="Kaladp0087s0160.v1.1"/>
</dbReference>
<dbReference type="PANTHER" id="PTHR47212">
    <property type="entry name" value="ADHESIN-LIKE PROTEIN, PUTATIVE (DUF3741)-RELATED"/>
    <property type="match status" value="1"/>
</dbReference>
<keyword evidence="4" id="KW-1185">Reference proteome</keyword>
<evidence type="ECO:0000313" key="4">
    <source>
        <dbReference type="Proteomes" id="UP000594263"/>
    </source>
</evidence>
<feature type="domain" description="DUF4378" evidence="2">
    <location>
        <begin position="116"/>
        <end position="272"/>
    </location>
</feature>
<dbReference type="InterPro" id="IPR025486">
    <property type="entry name" value="DUF4378"/>
</dbReference>
<dbReference type="PANTHER" id="PTHR47212:SF2">
    <property type="entry name" value="DUF3741 DOMAIN-CONTAINING PROTEIN"/>
    <property type="match status" value="1"/>
</dbReference>
<evidence type="ECO:0000259" key="2">
    <source>
        <dbReference type="Pfam" id="PF14309"/>
    </source>
</evidence>
<dbReference type="Gramene" id="Kaladp0087s0160.1.v1.1">
    <property type="protein sequence ID" value="Kaladp0087s0160.1.v1.1"/>
    <property type="gene ID" value="Kaladp0087s0160.v1.1"/>
</dbReference>
<organism evidence="3 4">
    <name type="scientific">Kalanchoe fedtschenkoi</name>
    <name type="common">Lavender scallops</name>
    <name type="synonym">South American air plant</name>
    <dbReference type="NCBI Taxonomy" id="63787"/>
    <lineage>
        <taxon>Eukaryota</taxon>
        <taxon>Viridiplantae</taxon>
        <taxon>Streptophyta</taxon>
        <taxon>Embryophyta</taxon>
        <taxon>Tracheophyta</taxon>
        <taxon>Spermatophyta</taxon>
        <taxon>Magnoliopsida</taxon>
        <taxon>eudicotyledons</taxon>
        <taxon>Gunneridae</taxon>
        <taxon>Pentapetalae</taxon>
        <taxon>Saxifragales</taxon>
        <taxon>Crassulaceae</taxon>
        <taxon>Kalanchoe</taxon>
    </lineage>
</organism>